<evidence type="ECO:0000313" key="3">
    <source>
        <dbReference type="EMBL" id="GAT96156.1"/>
    </source>
</evidence>
<dbReference type="Proteomes" id="UP000078387">
    <property type="component" value="Unassembled WGS sequence"/>
</dbReference>
<dbReference type="GO" id="GO:0005737">
    <property type="term" value="C:cytoplasm"/>
    <property type="evidence" value="ECO:0007669"/>
    <property type="project" value="TreeGrafter"/>
</dbReference>
<gene>
    <name evidence="3" type="ORF">CL6EHI_140280</name>
</gene>
<dbReference type="VEuPathDB" id="AmoebaDB:EHI_140280"/>
<dbReference type="VEuPathDB" id="AmoebaDB:EHI8A_239350"/>
<dbReference type="CDD" id="cd00159">
    <property type="entry name" value="RhoGAP"/>
    <property type="match status" value="1"/>
</dbReference>
<dbReference type="AlphaFoldDB" id="A0A5K1U848"/>
<dbReference type="VEuPathDB" id="AmoebaDB:KM1_031500"/>
<evidence type="ECO:0000256" key="1">
    <source>
        <dbReference type="SAM" id="MobiDB-lite"/>
    </source>
</evidence>
<proteinExistence type="predicted"/>
<protein>
    <submittedName>
        <fullName evidence="3">Rhogap domain containing protein</fullName>
    </submittedName>
</protein>
<dbReference type="Pfam" id="PF00620">
    <property type="entry name" value="RhoGAP"/>
    <property type="match status" value="1"/>
</dbReference>
<accession>A0A5K1U848</accession>
<dbReference type="GO" id="GO:0007264">
    <property type="term" value="P:small GTPase-mediated signal transduction"/>
    <property type="evidence" value="ECO:0007669"/>
    <property type="project" value="TreeGrafter"/>
</dbReference>
<dbReference type="InterPro" id="IPR000198">
    <property type="entry name" value="RhoGAP_dom"/>
</dbReference>
<dbReference type="VEuPathDB" id="AmoebaDB:EHI5A_257180"/>
<dbReference type="Gene3D" id="1.10.555.10">
    <property type="entry name" value="Rho GTPase activation protein"/>
    <property type="match status" value="1"/>
</dbReference>
<feature type="compositionally biased region" description="Polar residues" evidence="1">
    <location>
        <begin position="213"/>
        <end position="237"/>
    </location>
</feature>
<dbReference type="VEuPathDB" id="AmoebaDB:EHI7A_192550"/>
<sequence length="278" mass="31854">MNSQIFGVLLEDVPLKEGLPLPVYDSLKYFKENPTLLETEGLFRIPGNMSVVNNLKKEYNEGKEVKLEGENIHTIASLFKLYFRELPDSLVTEENTDLFLVFIELDKIDKNQTIKKLQNVLKELPQVHLNVLKSLIGFLVQITEKSDLNKMDSRNLSLIFGPNIFNHQEALDLVRPDNPATTCTQYFIDNYHQIFDSLDVFFPLLNTVDNNTNTPSQNSQINEVNSQQPLPSSNHLTIPNKPLPNIPINRDSLQNIPQKLDDKIVIQSHLQNEPEQHN</sequence>
<dbReference type="InterPro" id="IPR008936">
    <property type="entry name" value="Rho_GTPase_activation_prot"/>
</dbReference>
<dbReference type="GO" id="GO:0005096">
    <property type="term" value="F:GTPase activator activity"/>
    <property type="evidence" value="ECO:0007669"/>
    <property type="project" value="TreeGrafter"/>
</dbReference>
<feature type="domain" description="Rho-GAP" evidence="2">
    <location>
        <begin position="13"/>
        <end position="195"/>
    </location>
</feature>
<evidence type="ECO:0000259" key="2">
    <source>
        <dbReference type="PROSITE" id="PS50238"/>
    </source>
</evidence>
<dbReference type="SMART" id="SM00324">
    <property type="entry name" value="RhoGAP"/>
    <property type="match status" value="1"/>
</dbReference>
<dbReference type="SUPFAM" id="SSF48350">
    <property type="entry name" value="GTPase activation domain, GAP"/>
    <property type="match status" value="1"/>
</dbReference>
<dbReference type="PANTHER" id="PTHR45808">
    <property type="entry name" value="RHO GTPASE-ACTIVATING PROTEIN 68F"/>
    <property type="match status" value="1"/>
</dbReference>
<name>A0A5K1U848_ENTHI</name>
<comment type="caution">
    <text evidence="3">The sequence shown here is derived from an EMBL/GenBank/DDBJ whole genome shotgun (WGS) entry which is preliminary data.</text>
</comment>
<reference evidence="3 4" key="1">
    <citation type="submission" date="2016-05" db="EMBL/GenBank/DDBJ databases">
        <title>First whole genome sequencing of Entamoeba histolytica HM1:IMSS-clone-6.</title>
        <authorList>
            <person name="Mukherjee Avik.K."/>
            <person name="Izumyama S."/>
            <person name="Nakada-Tsukui K."/>
            <person name="Nozaki T."/>
        </authorList>
    </citation>
    <scope>NUCLEOTIDE SEQUENCE [LARGE SCALE GENOMIC DNA]</scope>
    <source>
        <strain evidence="3 4">HM1:IMSS clone 6</strain>
    </source>
</reference>
<dbReference type="OMA" id="VKRIMAH"/>
<evidence type="ECO:0000313" key="4">
    <source>
        <dbReference type="Proteomes" id="UP000078387"/>
    </source>
</evidence>
<organism evidence="3 4">
    <name type="scientific">Entamoeba histolytica</name>
    <dbReference type="NCBI Taxonomy" id="5759"/>
    <lineage>
        <taxon>Eukaryota</taxon>
        <taxon>Amoebozoa</taxon>
        <taxon>Evosea</taxon>
        <taxon>Archamoebae</taxon>
        <taxon>Mastigamoebida</taxon>
        <taxon>Entamoebidae</taxon>
        <taxon>Entamoeba</taxon>
    </lineage>
</organism>
<dbReference type="EMBL" id="BDEQ01000001">
    <property type="protein sequence ID" value="GAT96156.1"/>
    <property type="molecule type" value="Genomic_DNA"/>
</dbReference>
<dbReference type="PANTHER" id="PTHR45808:SF2">
    <property type="entry name" value="RHO GTPASE-ACTIVATING PROTEIN 68F"/>
    <property type="match status" value="1"/>
</dbReference>
<feature type="region of interest" description="Disordered" evidence="1">
    <location>
        <begin position="213"/>
        <end position="250"/>
    </location>
</feature>
<dbReference type="PROSITE" id="PS50238">
    <property type="entry name" value="RHOGAP"/>
    <property type="match status" value="1"/>
</dbReference>